<feature type="region of interest" description="Disordered" evidence="1">
    <location>
        <begin position="29"/>
        <end position="50"/>
    </location>
</feature>
<organism evidence="2 5">
    <name type="scientific">Pandoraea cepalis</name>
    <dbReference type="NCBI Taxonomy" id="2508294"/>
    <lineage>
        <taxon>Bacteria</taxon>
        <taxon>Pseudomonadati</taxon>
        <taxon>Pseudomonadota</taxon>
        <taxon>Betaproteobacteria</taxon>
        <taxon>Burkholderiales</taxon>
        <taxon>Burkholderiaceae</taxon>
        <taxon>Pandoraea</taxon>
    </lineage>
</organism>
<sequence length="67" mass="7330">MILADFYGCQSHAVGARAHDVQQSVSDGLPTLDQRRSRPAVGIHGRQLTPGRLERSDLPAEFLACRT</sequence>
<comment type="caution">
    <text evidence="2">The sequence shown here is derived from an EMBL/GenBank/DDBJ whole genome shotgun (WGS) entry which is preliminary data.</text>
</comment>
<evidence type="ECO:0000313" key="3">
    <source>
        <dbReference type="EMBL" id="MDN4577138.1"/>
    </source>
</evidence>
<protein>
    <submittedName>
        <fullName evidence="2">Uncharacterized protein</fullName>
    </submittedName>
</protein>
<proteinExistence type="predicted"/>
<keyword evidence="4" id="KW-1185">Reference proteome</keyword>
<dbReference type="EMBL" id="QAID01000030">
    <property type="protein sequence ID" value="MDN4577138.1"/>
    <property type="molecule type" value="Genomic_DNA"/>
</dbReference>
<dbReference type="Proteomes" id="UP001172791">
    <property type="component" value="Unassembled WGS sequence"/>
</dbReference>
<evidence type="ECO:0000313" key="5">
    <source>
        <dbReference type="Proteomes" id="UP001172791"/>
    </source>
</evidence>
<dbReference type="EMBL" id="QAIC01000032">
    <property type="protein sequence ID" value="MDN4572775.1"/>
    <property type="molecule type" value="Genomic_DNA"/>
</dbReference>
<reference evidence="2" key="1">
    <citation type="submission" date="2018-04" db="EMBL/GenBank/DDBJ databases">
        <authorList>
            <person name="Jy Z."/>
        </authorList>
    </citation>
    <scope>NUCLEOTIDE SEQUENCE</scope>
    <source>
        <strain evidence="3">AS13</strain>
        <strain evidence="2">LA18</strain>
    </source>
</reference>
<evidence type="ECO:0000313" key="2">
    <source>
        <dbReference type="EMBL" id="MDN4572775.1"/>
    </source>
</evidence>
<dbReference type="AlphaFoldDB" id="A0AAW7MJJ2"/>
<name>A0AAW7MJJ2_9BURK</name>
<gene>
    <name evidence="2" type="ORF">DBA34_05830</name>
    <name evidence="3" type="ORF">DBB29_03260</name>
</gene>
<dbReference type="Proteomes" id="UP001172788">
    <property type="component" value="Unassembled WGS sequence"/>
</dbReference>
<accession>A0AAW7MJJ2</accession>
<evidence type="ECO:0000313" key="4">
    <source>
        <dbReference type="Proteomes" id="UP001172788"/>
    </source>
</evidence>
<evidence type="ECO:0000256" key="1">
    <source>
        <dbReference type="SAM" id="MobiDB-lite"/>
    </source>
</evidence>